<protein>
    <submittedName>
        <fullName evidence="1">Uncharacterized protein</fullName>
    </submittedName>
</protein>
<reference evidence="1 2" key="1">
    <citation type="submission" date="2017-12" db="EMBL/GenBank/DDBJ databases">
        <title>Hemimetabolous genomes reveal molecular basis of termite eusociality.</title>
        <authorList>
            <person name="Harrison M.C."/>
            <person name="Jongepier E."/>
            <person name="Robertson H.M."/>
            <person name="Arning N."/>
            <person name="Bitard-Feildel T."/>
            <person name="Chao H."/>
            <person name="Childers C.P."/>
            <person name="Dinh H."/>
            <person name="Doddapaneni H."/>
            <person name="Dugan S."/>
            <person name="Gowin J."/>
            <person name="Greiner C."/>
            <person name="Han Y."/>
            <person name="Hu H."/>
            <person name="Hughes D.S.T."/>
            <person name="Huylmans A.-K."/>
            <person name="Kemena C."/>
            <person name="Kremer L.P.M."/>
            <person name="Lee S.L."/>
            <person name="Lopez-Ezquerra A."/>
            <person name="Mallet L."/>
            <person name="Monroy-Kuhn J.M."/>
            <person name="Moser A."/>
            <person name="Murali S.C."/>
            <person name="Muzny D.M."/>
            <person name="Otani S."/>
            <person name="Piulachs M.-D."/>
            <person name="Poelchau M."/>
            <person name="Qu J."/>
            <person name="Schaub F."/>
            <person name="Wada-Katsumata A."/>
            <person name="Worley K.C."/>
            <person name="Xie Q."/>
            <person name="Ylla G."/>
            <person name="Poulsen M."/>
            <person name="Gibbs R.A."/>
            <person name="Schal C."/>
            <person name="Richards S."/>
            <person name="Belles X."/>
            <person name="Korb J."/>
            <person name="Bornberg-Bauer E."/>
        </authorList>
    </citation>
    <scope>NUCLEOTIDE SEQUENCE [LARGE SCALE GENOMIC DNA]</scope>
    <source>
        <tissue evidence="1">Whole body</tissue>
    </source>
</reference>
<dbReference type="Proteomes" id="UP000235965">
    <property type="component" value="Unassembled WGS sequence"/>
</dbReference>
<proteinExistence type="predicted"/>
<gene>
    <name evidence="1" type="ORF">B7P43_G09685</name>
</gene>
<organism evidence="1 2">
    <name type="scientific">Cryptotermes secundus</name>
    <dbReference type="NCBI Taxonomy" id="105785"/>
    <lineage>
        <taxon>Eukaryota</taxon>
        <taxon>Metazoa</taxon>
        <taxon>Ecdysozoa</taxon>
        <taxon>Arthropoda</taxon>
        <taxon>Hexapoda</taxon>
        <taxon>Insecta</taxon>
        <taxon>Pterygota</taxon>
        <taxon>Neoptera</taxon>
        <taxon>Polyneoptera</taxon>
        <taxon>Dictyoptera</taxon>
        <taxon>Blattodea</taxon>
        <taxon>Blattoidea</taxon>
        <taxon>Termitoidae</taxon>
        <taxon>Kalotermitidae</taxon>
        <taxon>Cryptotermitinae</taxon>
        <taxon>Cryptotermes</taxon>
    </lineage>
</organism>
<evidence type="ECO:0000313" key="1">
    <source>
        <dbReference type="EMBL" id="PNF24446.1"/>
    </source>
</evidence>
<evidence type="ECO:0000313" key="2">
    <source>
        <dbReference type="Proteomes" id="UP000235965"/>
    </source>
</evidence>
<keyword evidence="2" id="KW-1185">Reference proteome</keyword>
<dbReference type="AlphaFoldDB" id="A0A2J7Q783"/>
<sequence>MLRKPVLDDVSCVNMGIVFLVNCITFVKQSLHHGMDLVAQNGHIVIGSYVTLQGNDGSDRIPRYGCPYHDD</sequence>
<name>A0A2J7Q783_9NEOP</name>
<dbReference type="EMBL" id="NEVH01017447">
    <property type="protein sequence ID" value="PNF24446.1"/>
    <property type="molecule type" value="Genomic_DNA"/>
</dbReference>
<accession>A0A2J7Q783</accession>
<dbReference type="InParanoid" id="A0A2J7Q783"/>
<comment type="caution">
    <text evidence="1">The sequence shown here is derived from an EMBL/GenBank/DDBJ whole genome shotgun (WGS) entry which is preliminary data.</text>
</comment>